<organism evidence="1 2">
    <name type="scientific">Xanthocytophaga agilis</name>
    <dbReference type="NCBI Taxonomy" id="3048010"/>
    <lineage>
        <taxon>Bacteria</taxon>
        <taxon>Pseudomonadati</taxon>
        <taxon>Bacteroidota</taxon>
        <taxon>Cytophagia</taxon>
        <taxon>Cytophagales</taxon>
        <taxon>Rhodocytophagaceae</taxon>
        <taxon>Xanthocytophaga</taxon>
    </lineage>
</organism>
<protein>
    <submittedName>
        <fullName evidence="1">DUF4843 domain-containing protein</fullName>
    </submittedName>
</protein>
<dbReference type="Proteomes" id="UP001232063">
    <property type="component" value="Unassembled WGS sequence"/>
</dbReference>
<accession>A0AAE3RA94</accession>
<evidence type="ECO:0000313" key="1">
    <source>
        <dbReference type="EMBL" id="MDJ1504259.1"/>
    </source>
</evidence>
<dbReference type="InterPro" id="IPR032299">
    <property type="entry name" value="DUF4843"/>
</dbReference>
<dbReference type="EMBL" id="JASJOU010000011">
    <property type="protein sequence ID" value="MDJ1504259.1"/>
    <property type="molecule type" value="Genomic_DNA"/>
</dbReference>
<name>A0AAE3RA94_9BACT</name>
<reference evidence="1" key="1">
    <citation type="submission" date="2023-05" db="EMBL/GenBank/DDBJ databases">
        <authorList>
            <person name="Zhang X."/>
        </authorList>
    </citation>
    <scope>NUCLEOTIDE SEQUENCE</scope>
    <source>
        <strain evidence="1">BD1B2-1</strain>
    </source>
</reference>
<keyword evidence="2" id="KW-1185">Reference proteome</keyword>
<evidence type="ECO:0000313" key="2">
    <source>
        <dbReference type="Proteomes" id="UP001232063"/>
    </source>
</evidence>
<gene>
    <name evidence="1" type="ORF">QNI22_26610</name>
</gene>
<sequence>MKHMKNKNILLFIWIILCLNTACKRDEVQSYNSHDNVYFGFDDEKTKDRDSVVYTFAYTPDMERDTVLLPVRISGIRTTGERQFHVTVVAQGTTAQQGTHYEPLQSAYIMPSDSGKAYLPLILYNTDPALQNKSVSIILKLAASEDFGVGLAKMIQAKVVFSNRLEKPIWWDMWSGQLGEYSRVKHDLYLISVGRVDLISDYSGDNALQIPYTLYVIDKLRKFLNDPFTWTANQTNYVLTKRSDGNYDFYHTANPGKKFLLQFNKDDKKYYFVNEHGQRVTMN</sequence>
<dbReference type="AlphaFoldDB" id="A0AAE3RA94"/>
<comment type="caution">
    <text evidence="1">The sequence shown here is derived from an EMBL/GenBank/DDBJ whole genome shotgun (WGS) entry which is preliminary data.</text>
</comment>
<dbReference type="RefSeq" id="WP_314515359.1">
    <property type="nucleotide sequence ID" value="NZ_JASJOU010000011.1"/>
</dbReference>
<proteinExistence type="predicted"/>
<dbReference type="Pfam" id="PF16132">
    <property type="entry name" value="DUF4843"/>
    <property type="match status" value="1"/>
</dbReference>